<gene>
    <name evidence="2" type="ORF">EZS28_034106</name>
</gene>
<dbReference type="AlphaFoldDB" id="A0A5J4UIS7"/>
<dbReference type="Proteomes" id="UP000324800">
    <property type="component" value="Unassembled WGS sequence"/>
</dbReference>
<protein>
    <submittedName>
        <fullName evidence="2">Uncharacterized protein</fullName>
    </submittedName>
</protein>
<name>A0A5J4UIS7_9EUKA</name>
<evidence type="ECO:0000313" key="3">
    <source>
        <dbReference type="Proteomes" id="UP000324800"/>
    </source>
</evidence>
<evidence type="ECO:0000313" key="2">
    <source>
        <dbReference type="EMBL" id="KAA6370367.1"/>
    </source>
</evidence>
<comment type="caution">
    <text evidence="2">The sequence shown here is derived from an EMBL/GenBank/DDBJ whole genome shotgun (WGS) entry which is preliminary data.</text>
</comment>
<sequence length="461" mass="52168">MTLDFPLIPTVHSDYYSSQQALGDRGPLELDTEQYLIEQLERKKIELQENERQQYINLSRQYPGSDMFAFNHNKFTSKSLSNIRVISIIIPPLHSFLSPPITFYPFKYFINNPRPDSLQKFSLFVQPILATMQRQGMQNDQYQQQLQTLRVGQGQTLKRQLLQQQQSQQGLYGGLIERGDEGNVFPAPNSSISRSGGQQIVGIQQAIYKQPDFINAQLAANVNIAKSTLVRVIDSTLTLSKKLWMITVPAPSPNEGFMNDNQKLISGCAAPQVTRKYYLDAIFGCMGIVSIPFENPFDGRKDFFVSSSDPSVLFPIQPAFTLEKEKTQHIQLGLEPHFVTDIYPSSNAPISSFPDQEQGSVGADIPNIKDAVVGTDWREVRTVFLSIVASGTVDDRCEEYIEVSVTFVHQFNTQTSPAYEKLLRQKTETLRRLGTLGGRERLNPEQMSNDGLRFVIAWQRQ</sequence>
<reference evidence="2 3" key="1">
    <citation type="submission" date="2019-03" db="EMBL/GenBank/DDBJ databases">
        <title>Single cell metagenomics reveals metabolic interactions within the superorganism composed of flagellate Streblomastix strix and complex community of Bacteroidetes bacteria on its surface.</title>
        <authorList>
            <person name="Treitli S.C."/>
            <person name="Kolisko M."/>
            <person name="Husnik F."/>
            <person name="Keeling P."/>
            <person name="Hampl V."/>
        </authorList>
    </citation>
    <scope>NUCLEOTIDE SEQUENCE [LARGE SCALE GENOMIC DNA]</scope>
    <source>
        <strain evidence="2">ST1C</strain>
    </source>
</reference>
<evidence type="ECO:0000256" key="1">
    <source>
        <dbReference type="SAM" id="Coils"/>
    </source>
</evidence>
<accession>A0A5J4UIS7</accession>
<proteinExistence type="predicted"/>
<organism evidence="2 3">
    <name type="scientific">Streblomastix strix</name>
    <dbReference type="NCBI Taxonomy" id="222440"/>
    <lineage>
        <taxon>Eukaryota</taxon>
        <taxon>Metamonada</taxon>
        <taxon>Preaxostyla</taxon>
        <taxon>Oxymonadida</taxon>
        <taxon>Streblomastigidae</taxon>
        <taxon>Streblomastix</taxon>
    </lineage>
</organism>
<feature type="coiled-coil region" evidence="1">
    <location>
        <begin position="30"/>
        <end position="57"/>
    </location>
</feature>
<dbReference type="EMBL" id="SNRW01015456">
    <property type="protein sequence ID" value="KAA6370367.1"/>
    <property type="molecule type" value="Genomic_DNA"/>
</dbReference>
<keyword evidence="1" id="KW-0175">Coiled coil</keyword>